<dbReference type="Proteomes" id="UP000270866">
    <property type="component" value="Chromosome 7"/>
</dbReference>
<sequence length="64" mass="6911">MFSLNHSARRPAVGSLDGEGAFVSCTEIITSNGALRFPMHRDFTVVNVTPGAISLSIWNYLLAT</sequence>
<accession>A0A3L6NPE9</accession>
<organism evidence="1">
    <name type="scientific">Fusarium oxysporum f. sp. cepae</name>
    <dbReference type="NCBI Taxonomy" id="396571"/>
    <lineage>
        <taxon>Eukaryota</taxon>
        <taxon>Fungi</taxon>
        <taxon>Dikarya</taxon>
        <taxon>Ascomycota</taxon>
        <taxon>Pezizomycotina</taxon>
        <taxon>Sordariomycetes</taxon>
        <taxon>Hypocreomycetidae</taxon>
        <taxon>Hypocreales</taxon>
        <taxon>Nectriaceae</taxon>
        <taxon>Fusarium</taxon>
        <taxon>Fusarium oxysporum species complex</taxon>
    </lineage>
</organism>
<gene>
    <name evidence="1" type="ORF">BFJ65_g6667</name>
</gene>
<dbReference type="AlphaFoldDB" id="A0A3L6NPE9"/>
<comment type="caution">
    <text evidence="1">The sequence shown here is derived from an EMBL/GenBank/DDBJ whole genome shotgun (WGS) entry which is preliminary data.</text>
</comment>
<proteinExistence type="predicted"/>
<name>A0A3L6NPE9_FUSOX</name>
<reference evidence="1" key="1">
    <citation type="journal article" date="2018" name="Sci. Rep.">
        <title>Characterisation of pathogen-specific regions and novel effector candidates in Fusarium oxysporum f. sp. cepae.</title>
        <authorList>
            <person name="Armitage A.D."/>
            <person name="Taylor A."/>
            <person name="Sobczyk M.K."/>
            <person name="Baxter L."/>
            <person name="Greenfield B.P."/>
            <person name="Bates H.J."/>
            <person name="Wilson F."/>
            <person name="Jackson A.C."/>
            <person name="Ott S."/>
            <person name="Harrison R.J."/>
            <person name="Clarkson J.P."/>
        </authorList>
    </citation>
    <scope>NUCLEOTIDE SEQUENCE [LARGE SCALE GENOMIC DNA]</scope>
    <source>
        <strain evidence="1">FoC_Fus2</strain>
    </source>
</reference>
<protein>
    <submittedName>
        <fullName evidence="1">Uncharacterized protein</fullName>
    </submittedName>
</protein>
<evidence type="ECO:0000313" key="1">
    <source>
        <dbReference type="EMBL" id="RKK19959.1"/>
    </source>
</evidence>
<dbReference type="EMBL" id="MRCU01000004">
    <property type="protein sequence ID" value="RKK19959.1"/>
    <property type="molecule type" value="Genomic_DNA"/>
</dbReference>